<sequence>MKIDGELMLAIASGTSVGVFCGDRRLAAVETRRLMSAVEKAAPRALSHRDGDVLRRVERGAGRRWDPAVEALDDAIADATEVPRPRRPGP</sequence>
<evidence type="ECO:0000313" key="1">
    <source>
        <dbReference type="EMBL" id="MDG3002851.1"/>
    </source>
</evidence>
<dbReference type="Proteomes" id="UP001216907">
    <property type="component" value="Unassembled WGS sequence"/>
</dbReference>
<reference evidence="1 2" key="1">
    <citation type="submission" date="2023-03" db="EMBL/GenBank/DDBJ databases">
        <title>Paludisphaera mucosa sp. nov. a novel planctomycete from northern fen.</title>
        <authorList>
            <person name="Ivanova A."/>
        </authorList>
    </citation>
    <scope>NUCLEOTIDE SEQUENCE [LARGE SCALE GENOMIC DNA]</scope>
    <source>
        <strain evidence="1 2">Pla2</strain>
    </source>
</reference>
<comment type="caution">
    <text evidence="1">The sequence shown here is derived from an EMBL/GenBank/DDBJ whole genome shotgun (WGS) entry which is preliminary data.</text>
</comment>
<protein>
    <submittedName>
        <fullName evidence="1">Uncharacterized protein</fullName>
    </submittedName>
</protein>
<dbReference type="RefSeq" id="WP_277859213.1">
    <property type="nucleotide sequence ID" value="NZ_JARRAG010000001.1"/>
</dbReference>
<dbReference type="EMBL" id="JARRAG010000001">
    <property type="protein sequence ID" value="MDG3002851.1"/>
    <property type="molecule type" value="Genomic_DNA"/>
</dbReference>
<organism evidence="1 2">
    <name type="scientific">Paludisphaera mucosa</name>
    <dbReference type="NCBI Taxonomy" id="3030827"/>
    <lineage>
        <taxon>Bacteria</taxon>
        <taxon>Pseudomonadati</taxon>
        <taxon>Planctomycetota</taxon>
        <taxon>Planctomycetia</taxon>
        <taxon>Isosphaerales</taxon>
        <taxon>Isosphaeraceae</taxon>
        <taxon>Paludisphaera</taxon>
    </lineage>
</organism>
<gene>
    <name evidence="1" type="ORF">PZE19_03645</name>
</gene>
<name>A0ABT6F5J2_9BACT</name>
<proteinExistence type="predicted"/>
<evidence type="ECO:0000313" key="2">
    <source>
        <dbReference type="Proteomes" id="UP001216907"/>
    </source>
</evidence>
<accession>A0ABT6F5J2</accession>
<keyword evidence="2" id="KW-1185">Reference proteome</keyword>